<gene>
    <name evidence="2" type="ORF">GQ607_007629</name>
</gene>
<keyword evidence="3" id="KW-1185">Reference proteome</keyword>
<protein>
    <submittedName>
        <fullName evidence="2">Uncharacterized protein</fullName>
    </submittedName>
</protein>
<organism evidence="2 3">
    <name type="scientific">Colletotrichum asianum</name>
    <dbReference type="NCBI Taxonomy" id="702518"/>
    <lineage>
        <taxon>Eukaryota</taxon>
        <taxon>Fungi</taxon>
        <taxon>Dikarya</taxon>
        <taxon>Ascomycota</taxon>
        <taxon>Pezizomycotina</taxon>
        <taxon>Sordariomycetes</taxon>
        <taxon>Hypocreomycetidae</taxon>
        <taxon>Glomerellales</taxon>
        <taxon>Glomerellaceae</taxon>
        <taxon>Colletotrichum</taxon>
        <taxon>Colletotrichum gloeosporioides species complex</taxon>
    </lineage>
</organism>
<accession>A0A8H3WIC4</accession>
<feature type="region of interest" description="Disordered" evidence="1">
    <location>
        <begin position="66"/>
        <end position="238"/>
    </location>
</feature>
<evidence type="ECO:0000313" key="3">
    <source>
        <dbReference type="Proteomes" id="UP000434172"/>
    </source>
</evidence>
<feature type="compositionally biased region" description="Basic and acidic residues" evidence="1">
    <location>
        <begin position="77"/>
        <end position="108"/>
    </location>
</feature>
<comment type="caution">
    <text evidence="2">The sequence shown here is derived from an EMBL/GenBank/DDBJ whole genome shotgun (WGS) entry which is preliminary data.</text>
</comment>
<evidence type="ECO:0000256" key="1">
    <source>
        <dbReference type="SAM" id="MobiDB-lite"/>
    </source>
</evidence>
<dbReference type="Proteomes" id="UP000434172">
    <property type="component" value="Unassembled WGS sequence"/>
</dbReference>
<dbReference type="AlphaFoldDB" id="A0A8H3WIC4"/>
<sequence length="263" mass="29755">MADQEERSSRKRTRDDDDEASIQDAEASRSRMVKHFQDMMEEDYGRRRNHLRSRVPPALWEVAFPTRTSDLSVRNHGLVDRDQAHTDGGKKAAHEQEHAHRLTMETHGEQNGAGFQAAKEEQERPTQTPTSGDGARAPSPDRQPLNTDLSEAVAEENEEQVNLDVGREVVGYQARLPSHEEQVDDSAGGNEIDSSRGEGSEESEVEENRATRRRKGEWIAVSRKKTRTKTTTTKTTTKTNDTTTITTVTETTTKVSRKRFERR</sequence>
<evidence type="ECO:0000313" key="2">
    <source>
        <dbReference type="EMBL" id="KAF0325008.1"/>
    </source>
</evidence>
<proteinExistence type="predicted"/>
<name>A0A8H3WIC4_9PEZI</name>
<reference evidence="2 3" key="1">
    <citation type="submission" date="2019-12" db="EMBL/GenBank/DDBJ databases">
        <title>A genome sequence resource for the geographically widespread anthracnose pathogen Colletotrichum asianum.</title>
        <authorList>
            <person name="Meng Y."/>
        </authorList>
    </citation>
    <scope>NUCLEOTIDE SEQUENCE [LARGE SCALE GENOMIC DNA]</scope>
    <source>
        <strain evidence="2 3">ICMP 18580</strain>
    </source>
</reference>
<feature type="compositionally biased region" description="Low complexity" evidence="1">
    <location>
        <begin position="229"/>
        <end position="238"/>
    </location>
</feature>
<feature type="region of interest" description="Disordered" evidence="1">
    <location>
        <begin position="1"/>
        <end position="33"/>
    </location>
</feature>
<dbReference type="EMBL" id="WOWK01000039">
    <property type="protein sequence ID" value="KAF0325008.1"/>
    <property type="molecule type" value="Genomic_DNA"/>
</dbReference>